<evidence type="ECO:0000256" key="2">
    <source>
        <dbReference type="ARBA" id="ARBA00022723"/>
    </source>
</evidence>
<name>G5H7P4_9BACT</name>
<organism evidence="8 9">
    <name type="scientific">Alistipes indistinctus YIT 12060</name>
    <dbReference type="NCBI Taxonomy" id="742725"/>
    <lineage>
        <taxon>Bacteria</taxon>
        <taxon>Pseudomonadati</taxon>
        <taxon>Bacteroidota</taxon>
        <taxon>Bacteroidia</taxon>
        <taxon>Bacteroidales</taxon>
        <taxon>Rikenellaceae</taxon>
        <taxon>Alistipes</taxon>
    </lineage>
</organism>
<dbReference type="PANTHER" id="PTHR30471:SF3">
    <property type="entry name" value="UPF0758 PROTEIN YEES-RELATED"/>
    <property type="match status" value="1"/>
</dbReference>
<keyword evidence="4" id="KW-0862">Zinc</keyword>
<dbReference type="GO" id="GO:0046872">
    <property type="term" value="F:metal ion binding"/>
    <property type="evidence" value="ECO:0007669"/>
    <property type="project" value="UniProtKB-KW"/>
</dbReference>
<sequence length="223" mass="24505">MLTDKQVRGKLVNQGVRSLSDAELLSILLQKGEAGGSALELAERLLEAYDHNLMRIALDGPGKLRSVAQLGIARAALVSAALEIGRRGRAAENSMRDQIMSDRDVIELFQPELAILPHEEFWVLYLNASNKILDRVRISQGGVTGTVVDYKLIVKRAVERLAQGILLVHNHPSGNPLPSDADTLITEKLVRAASLFEITVADHVIITSGECYSFRSHGFFDRL</sequence>
<keyword evidence="5" id="KW-0482">Metalloprotease</keyword>
<protein>
    <recommendedName>
        <fullName evidence="7">MPN domain-containing protein</fullName>
    </recommendedName>
</protein>
<dbReference type="CDD" id="cd08071">
    <property type="entry name" value="MPN_DUF2466"/>
    <property type="match status" value="1"/>
</dbReference>
<dbReference type="Pfam" id="PF20582">
    <property type="entry name" value="UPF0758_N"/>
    <property type="match status" value="1"/>
</dbReference>
<evidence type="ECO:0000256" key="3">
    <source>
        <dbReference type="ARBA" id="ARBA00022801"/>
    </source>
</evidence>
<dbReference type="AlphaFoldDB" id="G5H7P4"/>
<dbReference type="GeneID" id="92816293"/>
<dbReference type="Proteomes" id="UP000006008">
    <property type="component" value="Unassembled WGS sequence"/>
</dbReference>
<dbReference type="EMBL" id="ADLD01000009">
    <property type="protein sequence ID" value="EHB92493.1"/>
    <property type="molecule type" value="Genomic_DNA"/>
</dbReference>
<dbReference type="InterPro" id="IPR046778">
    <property type="entry name" value="UPF0758_N"/>
</dbReference>
<dbReference type="eggNOG" id="COG2003">
    <property type="taxonomic scope" value="Bacteria"/>
</dbReference>
<dbReference type="RefSeq" id="WP_009133503.1">
    <property type="nucleotide sequence ID" value="NZ_CP102250.1"/>
</dbReference>
<dbReference type="InterPro" id="IPR001405">
    <property type="entry name" value="UPF0758"/>
</dbReference>
<dbReference type="Gene3D" id="3.40.140.10">
    <property type="entry name" value="Cytidine Deaminase, domain 2"/>
    <property type="match status" value="1"/>
</dbReference>
<evidence type="ECO:0000259" key="7">
    <source>
        <dbReference type="PROSITE" id="PS50249"/>
    </source>
</evidence>
<dbReference type="NCBIfam" id="TIGR00608">
    <property type="entry name" value="radc"/>
    <property type="match status" value="1"/>
</dbReference>
<accession>G5H7P4</accession>
<evidence type="ECO:0000256" key="5">
    <source>
        <dbReference type="ARBA" id="ARBA00023049"/>
    </source>
</evidence>
<proteinExistence type="inferred from homology"/>
<evidence type="ECO:0000256" key="4">
    <source>
        <dbReference type="ARBA" id="ARBA00022833"/>
    </source>
</evidence>
<dbReference type="InterPro" id="IPR037518">
    <property type="entry name" value="MPN"/>
</dbReference>
<keyword evidence="2" id="KW-0479">Metal-binding</keyword>
<feature type="domain" description="MPN" evidence="7">
    <location>
        <begin position="98"/>
        <end position="220"/>
    </location>
</feature>
<comment type="caution">
    <text evidence="8">The sequence shown here is derived from an EMBL/GenBank/DDBJ whole genome shotgun (WGS) entry which is preliminary data.</text>
</comment>
<dbReference type="PROSITE" id="PS01302">
    <property type="entry name" value="UPF0758"/>
    <property type="match status" value="1"/>
</dbReference>
<reference evidence="8 9" key="1">
    <citation type="submission" date="2011-08" db="EMBL/GenBank/DDBJ databases">
        <title>The Genome Sequence of Alistipes indistinctus YIT 12060.</title>
        <authorList>
            <consortium name="The Broad Institute Genome Sequencing Platform"/>
            <person name="Earl A."/>
            <person name="Ward D."/>
            <person name="Feldgarden M."/>
            <person name="Gevers D."/>
            <person name="Morotomi M."/>
            <person name="Young S.K."/>
            <person name="Zeng Q."/>
            <person name="Gargeya S."/>
            <person name="Fitzgerald M."/>
            <person name="Haas B."/>
            <person name="Abouelleil A."/>
            <person name="Alvarado L."/>
            <person name="Arachchi H.M."/>
            <person name="Berlin A."/>
            <person name="Brown A."/>
            <person name="Chapman S.B."/>
            <person name="Chen Z."/>
            <person name="Dunbar C."/>
            <person name="Freedman E."/>
            <person name="Gearin G."/>
            <person name="Gellesch M."/>
            <person name="Goldberg J."/>
            <person name="Griggs A."/>
            <person name="Gujja S."/>
            <person name="Heiman D."/>
            <person name="Howarth C."/>
            <person name="Larson L."/>
            <person name="Lui A."/>
            <person name="MacDonald P.J.P."/>
            <person name="Montmayeur A."/>
            <person name="Murphy C."/>
            <person name="Neiman D."/>
            <person name="Pearson M."/>
            <person name="Priest M."/>
            <person name="Roberts A."/>
            <person name="Saif S."/>
            <person name="Shea T."/>
            <person name="Shenoy N."/>
            <person name="Sisk P."/>
            <person name="Stolte C."/>
            <person name="Sykes S."/>
            <person name="Wortman J."/>
            <person name="Nusbaum C."/>
            <person name="Birren B."/>
        </authorList>
    </citation>
    <scope>NUCLEOTIDE SEQUENCE [LARGE SCALE GENOMIC DNA]</scope>
    <source>
        <strain evidence="8 9">YIT 12060</strain>
    </source>
</reference>
<dbReference type="Pfam" id="PF04002">
    <property type="entry name" value="RadC"/>
    <property type="match status" value="1"/>
</dbReference>
<dbReference type="GO" id="GO:0008237">
    <property type="term" value="F:metallopeptidase activity"/>
    <property type="evidence" value="ECO:0007669"/>
    <property type="project" value="UniProtKB-KW"/>
</dbReference>
<keyword evidence="1" id="KW-0645">Protease</keyword>
<evidence type="ECO:0000313" key="9">
    <source>
        <dbReference type="Proteomes" id="UP000006008"/>
    </source>
</evidence>
<evidence type="ECO:0000313" key="8">
    <source>
        <dbReference type="EMBL" id="EHB92493.1"/>
    </source>
</evidence>
<dbReference type="STRING" id="742725.HMPREF9450_00697"/>
<gene>
    <name evidence="8" type="ORF">HMPREF9450_00697</name>
</gene>
<evidence type="ECO:0000256" key="1">
    <source>
        <dbReference type="ARBA" id="ARBA00022670"/>
    </source>
</evidence>
<dbReference type="PROSITE" id="PS50249">
    <property type="entry name" value="MPN"/>
    <property type="match status" value="1"/>
</dbReference>
<keyword evidence="9" id="KW-1185">Reference proteome</keyword>
<dbReference type="OrthoDB" id="9804482at2"/>
<comment type="similarity">
    <text evidence="6">Belongs to the UPF0758 family.</text>
</comment>
<dbReference type="InterPro" id="IPR020891">
    <property type="entry name" value="UPF0758_CS"/>
</dbReference>
<evidence type="ECO:0000256" key="6">
    <source>
        <dbReference type="RuleBase" id="RU003797"/>
    </source>
</evidence>
<dbReference type="PATRIC" id="fig|742725.3.peg.751"/>
<dbReference type="NCBIfam" id="NF000642">
    <property type="entry name" value="PRK00024.1"/>
    <property type="match status" value="1"/>
</dbReference>
<dbReference type="GO" id="GO:0006508">
    <property type="term" value="P:proteolysis"/>
    <property type="evidence" value="ECO:0007669"/>
    <property type="project" value="UniProtKB-KW"/>
</dbReference>
<keyword evidence="3" id="KW-0378">Hydrolase</keyword>
<dbReference type="HOGENOM" id="CLU_073529_0_2_10"/>
<dbReference type="InterPro" id="IPR025657">
    <property type="entry name" value="RadC_JAB"/>
</dbReference>
<dbReference type="PANTHER" id="PTHR30471">
    <property type="entry name" value="DNA REPAIR PROTEIN RADC"/>
    <property type="match status" value="1"/>
</dbReference>